<dbReference type="AlphaFoldDB" id="A0A975S1H5"/>
<evidence type="ECO:0000256" key="1">
    <source>
        <dbReference type="SAM" id="MobiDB-lite"/>
    </source>
</evidence>
<reference evidence="4" key="1">
    <citation type="submission" date="2021-06" db="EMBL/GenBank/DDBJ databases">
        <title>Direct submission.</title>
        <authorList>
            <person name="Lee C.-S."/>
            <person name="Jin L."/>
        </authorList>
    </citation>
    <scope>NUCLEOTIDE SEQUENCE</scope>
    <source>
        <strain evidence="4">Con5</strain>
    </source>
</reference>
<dbReference type="InterPro" id="IPR050237">
    <property type="entry name" value="ATP-dep_AMP-bd_enzyme"/>
</dbReference>
<dbReference type="InterPro" id="IPR000873">
    <property type="entry name" value="AMP-dep_synth/lig_dom"/>
</dbReference>
<feature type="domain" description="AMP-dependent synthetase/ligase" evidence="2">
    <location>
        <begin position="56"/>
        <end position="255"/>
    </location>
</feature>
<dbReference type="Pfam" id="PF13193">
    <property type="entry name" value="AMP-binding_C"/>
    <property type="match status" value="1"/>
</dbReference>
<dbReference type="PANTHER" id="PTHR43767">
    <property type="entry name" value="LONG-CHAIN-FATTY-ACID--COA LIGASE"/>
    <property type="match status" value="1"/>
</dbReference>
<name>A0A975S1H5_9RHOB</name>
<dbReference type="GO" id="GO:0016877">
    <property type="term" value="F:ligase activity, forming carbon-sulfur bonds"/>
    <property type="evidence" value="ECO:0007669"/>
    <property type="project" value="UniProtKB-ARBA"/>
</dbReference>
<sequence>MAQFRWHPAAQASEGGEQVQAGDARPIGQALVLPDRPALRALQAALGAQVFRIGAEDAPPPDPGAVPLFETLSGGTSGAPKRIRRTQASWIASFAVNARLFGLGPGCAAAVLGRLVHSLALYGAIETLHLGGRLHLLDRQRPDRQRAALAQHRVQVLYATPAQLRLMTEAGGAALPDLRLILVGGSKLDQALRASLVAMTPARVVEFYGAAETSFITLADDTTPPDSVGRPYPGVEIAVQDGEIRVRSPYLALGYGDADSDIWHDGWVSVGEHGRMAEGLLYLAGRASRMVKIADQAVYPEEIEALLLALPGICRAACLPAADPLRGHVLVAVLMGDGAQAGDILAQLRARLGPLKAPRRLIWRSNWPVLPSGKTDLAALAADLAGAGA</sequence>
<evidence type="ECO:0000313" key="5">
    <source>
        <dbReference type="Proteomes" id="UP000679352"/>
    </source>
</evidence>
<dbReference type="EMBL" id="CP076361">
    <property type="protein sequence ID" value="QWK90080.1"/>
    <property type="molecule type" value="Genomic_DNA"/>
</dbReference>
<dbReference type="Gene3D" id="3.30.300.30">
    <property type="match status" value="1"/>
</dbReference>
<dbReference type="KEGG" id="gfu:KM031_14810"/>
<dbReference type="InterPro" id="IPR025110">
    <property type="entry name" value="AMP-bd_C"/>
</dbReference>
<dbReference type="Proteomes" id="UP000679352">
    <property type="component" value="Chromosome"/>
</dbReference>
<dbReference type="InterPro" id="IPR045851">
    <property type="entry name" value="AMP-bd_C_sf"/>
</dbReference>
<feature type="region of interest" description="Disordered" evidence="1">
    <location>
        <begin position="1"/>
        <end position="21"/>
    </location>
</feature>
<dbReference type="SUPFAM" id="SSF56801">
    <property type="entry name" value="Acetyl-CoA synthetase-like"/>
    <property type="match status" value="1"/>
</dbReference>
<keyword evidence="5" id="KW-1185">Reference proteome</keyword>
<gene>
    <name evidence="4" type="ORF">KM031_14810</name>
</gene>
<dbReference type="Pfam" id="PF00501">
    <property type="entry name" value="AMP-binding"/>
    <property type="match status" value="1"/>
</dbReference>
<evidence type="ECO:0000313" key="4">
    <source>
        <dbReference type="EMBL" id="QWK90080.1"/>
    </source>
</evidence>
<proteinExistence type="predicted"/>
<feature type="domain" description="AMP-binding enzyme C-terminal" evidence="3">
    <location>
        <begin position="302"/>
        <end position="374"/>
    </location>
</feature>
<dbReference type="PANTHER" id="PTHR43767:SF10">
    <property type="entry name" value="SURFACTIN SYNTHASE SUBUNIT 1"/>
    <property type="match status" value="1"/>
</dbReference>
<protein>
    <submittedName>
        <fullName evidence="4">AMP-binding protein</fullName>
    </submittedName>
</protein>
<dbReference type="RefSeq" id="WP_215506642.1">
    <property type="nucleotide sequence ID" value="NZ_CP076361.1"/>
</dbReference>
<evidence type="ECO:0000259" key="3">
    <source>
        <dbReference type="Pfam" id="PF13193"/>
    </source>
</evidence>
<dbReference type="Gene3D" id="3.40.50.12780">
    <property type="entry name" value="N-terminal domain of ligase-like"/>
    <property type="match status" value="1"/>
</dbReference>
<accession>A0A975S1H5</accession>
<organism evidence="4 5">
    <name type="scientific">Gemmobacter fulvus</name>
    <dbReference type="NCBI Taxonomy" id="2840474"/>
    <lineage>
        <taxon>Bacteria</taxon>
        <taxon>Pseudomonadati</taxon>
        <taxon>Pseudomonadota</taxon>
        <taxon>Alphaproteobacteria</taxon>
        <taxon>Rhodobacterales</taxon>
        <taxon>Paracoccaceae</taxon>
        <taxon>Gemmobacter</taxon>
    </lineage>
</organism>
<evidence type="ECO:0000259" key="2">
    <source>
        <dbReference type="Pfam" id="PF00501"/>
    </source>
</evidence>
<dbReference type="InterPro" id="IPR042099">
    <property type="entry name" value="ANL_N_sf"/>
</dbReference>